<dbReference type="SUPFAM" id="SSF56176">
    <property type="entry name" value="FAD-binding/transporter-associated domain-like"/>
    <property type="match status" value="1"/>
</dbReference>
<dbReference type="GO" id="GO:0071949">
    <property type="term" value="F:FAD binding"/>
    <property type="evidence" value="ECO:0007669"/>
    <property type="project" value="InterPro"/>
</dbReference>
<gene>
    <name evidence="7" type="ORF">WG66_19359</name>
</gene>
<name>A0A0W0EVG8_MONRR</name>
<organism evidence="7 8">
    <name type="scientific">Moniliophthora roreri</name>
    <name type="common">Frosty pod rot fungus</name>
    <name type="synonym">Monilia roreri</name>
    <dbReference type="NCBI Taxonomy" id="221103"/>
    <lineage>
        <taxon>Eukaryota</taxon>
        <taxon>Fungi</taxon>
        <taxon>Dikarya</taxon>
        <taxon>Basidiomycota</taxon>
        <taxon>Agaricomycotina</taxon>
        <taxon>Agaricomycetes</taxon>
        <taxon>Agaricomycetidae</taxon>
        <taxon>Agaricales</taxon>
        <taxon>Marasmiineae</taxon>
        <taxon>Marasmiaceae</taxon>
        <taxon>Moniliophthora</taxon>
    </lineage>
</organism>
<evidence type="ECO:0000313" key="8">
    <source>
        <dbReference type="Proteomes" id="UP000054988"/>
    </source>
</evidence>
<keyword evidence="5" id="KW-0732">Signal</keyword>
<comment type="similarity">
    <text evidence="1">Belongs to the oxygen-dependent FAD-linked oxidoreductase family.</text>
</comment>
<dbReference type="eggNOG" id="KOG1231">
    <property type="taxonomic scope" value="Eukaryota"/>
</dbReference>
<sequence length="489" mass="53445">MRSIIFSSILFGVAVNAATLAEKRTQACCDALQRDLPGKVFLPNTPEFQEEQSSYYSAVVSQQKPACRVSPSSAKDVSTIVKRLKAGKCQFAVRSGGHMPWKGSNNIDAPGVTIDMGKMNSITLTSDKKVVQVGPGNRWGPVYDALAPENLIIVGGRSNTVGVGGYLLGGGISHLNSQHGLAAQNIVNYEIVLADGSIANVNQKSNPDLHTALQAGSTNFGIITRYDLATYPRQGMWGGLRSYNISENRNFLEATMKFMDAQVNDPTAGGMIISMTSDTLSATMAYWNGDGPQSNAFDAINAIPATVDRVKPHTTQQELSSLVDGAFPGGRRSLSNMLGFKADVQFALDFNAKAHELFKPLEGKDIFWASTFQPFGKGISRVIAAKPQFQGLEKNVDKHVFVFGIGAYWDDPALDGPIDKWTQELLAWGAKESKRRGLEVPWLYLNYAQPWQKVYESFGPANLKKYKDLKKKFDPENVFGKLWPGGFKL</sequence>
<dbReference type="GO" id="GO:0016491">
    <property type="term" value="F:oxidoreductase activity"/>
    <property type="evidence" value="ECO:0007669"/>
    <property type="project" value="UniProtKB-KW"/>
</dbReference>
<dbReference type="InterPro" id="IPR016169">
    <property type="entry name" value="FAD-bd_PCMH_sub2"/>
</dbReference>
<evidence type="ECO:0000313" key="7">
    <source>
        <dbReference type="EMBL" id="KTB28060.1"/>
    </source>
</evidence>
<accession>A0A0W0EVG8</accession>
<dbReference type="PROSITE" id="PS51387">
    <property type="entry name" value="FAD_PCMH"/>
    <property type="match status" value="1"/>
</dbReference>
<evidence type="ECO:0000256" key="1">
    <source>
        <dbReference type="ARBA" id="ARBA00005466"/>
    </source>
</evidence>
<protein>
    <recommendedName>
        <fullName evidence="6">FAD-binding PCMH-type domain-containing protein</fullName>
    </recommendedName>
</protein>
<feature type="chain" id="PRO_5006901206" description="FAD-binding PCMH-type domain-containing protein" evidence="5">
    <location>
        <begin position="22"/>
        <end position="489"/>
    </location>
</feature>
<feature type="domain" description="FAD-binding PCMH-type" evidence="6">
    <location>
        <begin position="61"/>
        <end position="233"/>
    </location>
</feature>
<dbReference type="InterPro" id="IPR006094">
    <property type="entry name" value="Oxid_FAD_bind_N"/>
</dbReference>
<proteinExistence type="inferred from homology"/>
<dbReference type="AlphaFoldDB" id="A0A0W0EVG8"/>
<evidence type="ECO:0000259" key="6">
    <source>
        <dbReference type="PROSITE" id="PS51387"/>
    </source>
</evidence>
<evidence type="ECO:0000256" key="2">
    <source>
        <dbReference type="ARBA" id="ARBA00022630"/>
    </source>
</evidence>
<keyword evidence="4" id="KW-0560">Oxidoreductase</keyword>
<dbReference type="InterPro" id="IPR050416">
    <property type="entry name" value="FAD-linked_Oxidoreductase"/>
</dbReference>
<dbReference type="PANTHER" id="PTHR42973">
    <property type="entry name" value="BINDING OXIDOREDUCTASE, PUTATIVE (AFU_ORTHOLOGUE AFUA_1G17690)-RELATED"/>
    <property type="match status" value="1"/>
</dbReference>
<evidence type="ECO:0000256" key="3">
    <source>
        <dbReference type="ARBA" id="ARBA00022827"/>
    </source>
</evidence>
<dbReference type="InterPro" id="IPR036318">
    <property type="entry name" value="FAD-bd_PCMH-like_sf"/>
</dbReference>
<keyword evidence="3" id="KW-0274">FAD</keyword>
<dbReference type="EMBL" id="LATX01002505">
    <property type="protein sequence ID" value="KTB28060.1"/>
    <property type="molecule type" value="Genomic_DNA"/>
</dbReference>
<dbReference type="Proteomes" id="UP000054988">
    <property type="component" value="Unassembled WGS sequence"/>
</dbReference>
<evidence type="ECO:0000256" key="4">
    <source>
        <dbReference type="ARBA" id="ARBA00023002"/>
    </source>
</evidence>
<dbReference type="Pfam" id="PF01565">
    <property type="entry name" value="FAD_binding_4"/>
    <property type="match status" value="1"/>
</dbReference>
<dbReference type="Gene3D" id="3.30.465.10">
    <property type="match status" value="1"/>
</dbReference>
<dbReference type="PANTHER" id="PTHR42973:SF53">
    <property type="entry name" value="FAD-BINDING PCMH-TYPE DOMAIN-CONTAINING PROTEIN-RELATED"/>
    <property type="match status" value="1"/>
</dbReference>
<comment type="caution">
    <text evidence="7">The sequence shown here is derived from an EMBL/GenBank/DDBJ whole genome shotgun (WGS) entry which is preliminary data.</text>
</comment>
<dbReference type="InterPro" id="IPR016166">
    <property type="entry name" value="FAD-bd_PCMH"/>
</dbReference>
<reference evidence="7 8" key="1">
    <citation type="submission" date="2015-12" db="EMBL/GenBank/DDBJ databases">
        <title>Draft genome sequence of Moniliophthora roreri, the causal agent of frosty pod rot of cacao.</title>
        <authorList>
            <person name="Aime M.C."/>
            <person name="Diaz-Valderrama J.R."/>
            <person name="Kijpornyongpan T."/>
            <person name="Phillips-Mora W."/>
        </authorList>
    </citation>
    <scope>NUCLEOTIDE SEQUENCE [LARGE SCALE GENOMIC DNA]</scope>
    <source>
        <strain evidence="7 8">MCA 2952</strain>
    </source>
</reference>
<keyword evidence="2" id="KW-0285">Flavoprotein</keyword>
<feature type="signal peptide" evidence="5">
    <location>
        <begin position="1"/>
        <end position="21"/>
    </location>
</feature>
<evidence type="ECO:0000256" key="5">
    <source>
        <dbReference type="SAM" id="SignalP"/>
    </source>
</evidence>